<evidence type="ECO:0000313" key="3">
    <source>
        <dbReference type="Proteomes" id="UP001249851"/>
    </source>
</evidence>
<comment type="caution">
    <text evidence="2">The sequence shown here is derived from an EMBL/GenBank/DDBJ whole genome shotgun (WGS) entry which is preliminary data.</text>
</comment>
<sequence>METSQVRAKKNRNFCALCEKETEEKLVCPLNSTRKNYGSGYKSLADNLQQFREIGELPIQASLSSLDEGNGIEETLKRHEAKWHKSCFNKCSTLKLQRAQKRKREDSSVEGSEAPRVPSNEIAKESQETCFFCDETGESLRRAATLTLDSKVRAAATKLQDRKLLRKLAAGNMPANDSYYHPGCITALYNRLRSVSPKEEENITTQVSEAIALAELVAYIEDNANQTVFKLSDLSKLYSCRLQQLGAYVPECVNSTRLKERLLSQLPDLREYNGGRGVKLAFSSDISAALQFAEDYDYDAEAIHLAKAATFVRKEMLTKQQHFNGSFESDCHHQAVPKSLLALVNMILEGPNIKNQNGQKQVGINVALMLSQLLIFNGVKRPRGPTSENKTTRHSLMRETPLSIYIGLVLHAETCKKKLVDNFYRLGLSISYDRVMQISADLGNSICSQFEEEGVVCPSKLKRSLFTTANGDNIDHNPRAHTAKDSFHGTAVSLPQHPSTDGDGIARDRVVTCPDSPKKKTLSDLPETYTDVQPVAVQVKKDCYVPNG</sequence>
<keyword evidence="3" id="KW-1185">Reference proteome</keyword>
<dbReference type="AlphaFoldDB" id="A0AAD9PX99"/>
<reference evidence="2" key="2">
    <citation type="journal article" date="2023" name="Science">
        <title>Genomic signatures of disease resistance in endangered staghorn corals.</title>
        <authorList>
            <person name="Vollmer S.V."/>
            <person name="Selwyn J.D."/>
            <person name="Despard B.A."/>
            <person name="Roesel C.L."/>
        </authorList>
    </citation>
    <scope>NUCLEOTIDE SEQUENCE</scope>
    <source>
        <strain evidence="2">K2</strain>
    </source>
</reference>
<evidence type="ECO:0000313" key="2">
    <source>
        <dbReference type="EMBL" id="KAK2550867.1"/>
    </source>
</evidence>
<evidence type="ECO:0000256" key="1">
    <source>
        <dbReference type="SAM" id="MobiDB-lite"/>
    </source>
</evidence>
<organism evidence="2 3">
    <name type="scientific">Acropora cervicornis</name>
    <name type="common">Staghorn coral</name>
    <dbReference type="NCBI Taxonomy" id="6130"/>
    <lineage>
        <taxon>Eukaryota</taxon>
        <taxon>Metazoa</taxon>
        <taxon>Cnidaria</taxon>
        <taxon>Anthozoa</taxon>
        <taxon>Hexacorallia</taxon>
        <taxon>Scleractinia</taxon>
        <taxon>Astrocoeniina</taxon>
        <taxon>Acroporidae</taxon>
        <taxon>Acropora</taxon>
    </lineage>
</organism>
<feature type="region of interest" description="Disordered" evidence="1">
    <location>
        <begin position="102"/>
        <end position="122"/>
    </location>
</feature>
<reference evidence="2" key="1">
    <citation type="journal article" date="2023" name="G3 (Bethesda)">
        <title>Whole genome assembly and annotation of the endangered Caribbean coral Acropora cervicornis.</title>
        <authorList>
            <person name="Selwyn J.D."/>
            <person name="Vollmer S.V."/>
        </authorList>
    </citation>
    <scope>NUCLEOTIDE SEQUENCE</scope>
    <source>
        <strain evidence="2">K2</strain>
    </source>
</reference>
<dbReference type="Proteomes" id="UP001249851">
    <property type="component" value="Unassembled WGS sequence"/>
</dbReference>
<dbReference type="EMBL" id="JARQWQ010000105">
    <property type="protein sequence ID" value="KAK2550867.1"/>
    <property type="molecule type" value="Genomic_DNA"/>
</dbReference>
<proteinExistence type="predicted"/>
<accession>A0AAD9PX99</accession>
<name>A0AAD9PX99_ACRCE</name>
<protein>
    <submittedName>
        <fullName evidence="2">Uncharacterized protein</fullName>
    </submittedName>
</protein>
<dbReference type="PANTHER" id="PTHR47018">
    <property type="entry name" value="CXC DOMAIN-CONTAINING PROTEIN-RELATED"/>
    <property type="match status" value="1"/>
</dbReference>
<dbReference type="PANTHER" id="PTHR47018:SF1">
    <property type="entry name" value="TESMIN_TSO1-LIKE CXC DOMAIN-CONTAINING PROTEIN"/>
    <property type="match status" value="1"/>
</dbReference>
<gene>
    <name evidence="2" type="ORF">P5673_028386</name>
</gene>